<feature type="compositionally biased region" description="Low complexity" evidence="1">
    <location>
        <begin position="358"/>
        <end position="368"/>
    </location>
</feature>
<comment type="caution">
    <text evidence="2">The sequence shown here is derived from an EMBL/GenBank/DDBJ whole genome shotgun (WGS) entry which is preliminary data.</text>
</comment>
<evidence type="ECO:0000313" key="2">
    <source>
        <dbReference type="EMBL" id="GIQ80152.1"/>
    </source>
</evidence>
<dbReference type="Proteomes" id="UP000265618">
    <property type="component" value="Unassembled WGS sequence"/>
</dbReference>
<evidence type="ECO:0000313" key="3">
    <source>
        <dbReference type="Proteomes" id="UP000265618"/>
    </source>
</evidence>
<sequence length="641" mass="65846">MDADVIHTGLLRPHCLCHGRKPTGVHHRVYCTDGGSVSSYKKDSRKPFYCAVPRGKGVVSTLACNSEGTLYAGVGSDVYAVSRDGLSAQPVMSCDSEVQRVRCMGSRIVALCSASVNVCVDGCTLSLPLPAPASDWCLLPPGTLLSQGASGAEAAGAGPDTVAVACGDASVRLFVVPEAKGAGLSFSASIPLSCTCITPLPAEQPGMLFSDGCSVSVIVSGRTHQVCTSPRPISRLAVQDVTGDGALELVLVSGEKLTVNRILPGFSVLPVRVPDLQGVVDVMGCEDTLYVAVGTGSVSIVSLGQGSKSGEGIVRKGGEAKRLQALQERISQLEVKLSAADQAREREREAEGQYHQEPASPSSAAPYPSLSVRVTPSLRSLSLSVTVSLSVPFKSLSVCLPETVVCTSVEPEAVVCAVTNGCALSFASSVTSAILTLRLPQAGAGGDGRVLVSALTQSPVSPCVVGVLPIPILPFHAQSRPIEKRPVGMRVRGVLRQGVSSLAPSLTPHTTLPLTLLGPADIVCIMAADGSEGVTCAAGVDVVVEATSVASGTLCAEALLTDAHPTETLAPGLLARASAFARQLRYQLAGGTADYGLATLRRDVVLLGGEASDIDGAVSLLKEGQDAALPLLVSLFKRLAS</sequence>
<organism evidence="2 3">
    <name type="scientific">Kipferlia bialata</name>
    <dbReference type="NCBI Taxonomy" id="797122"/>
    <lineage>
        <taxon>Eukaryota</taxon>
        <taxon>Metamonada</taxon>
        <taxon>Carpediemonas-like organisms</taxon>
        <taxon>Kipferlia</taxon>
    </lineage>
</organism>
<feature type="compositionally biased region" description="Basic and acidic residues" evidence="1">
    <location>
        <begin position="342"/>
        <end position="354"/>
    </location>
</feature>
<reference evidence="2 3" key="1">
    <citation type="journal article" date="2018" name="PLoS ONE">
        <title>The draft genome of Kipferlia bialata reveals reductive genome evolution in fornicate parasites.</title>
        <authorList>
            <person name="Tanifuji G."/>
            <person name="Takabayashi S."/>
            <person name="Kume K."/>
            <person name="Takagi M."/>
            <person name="Nakayama T."/>
            <person name="Kamikawa R."/>
            <person name="Inagaki Y."/>
            <person name="Hashimoto T."/>
        </authorList>
    </citation>
    <scope>NUCLEOTIDE SEQUENCE [LARGE SCALE GENOMIC DNA]</scope>
    <source>
        <strain evidence="2">NY0173</strain>
    </source>
</reference>
<name>A0A9K3CPW9_9EUKA</name>
<accession>A0A9K3CPW9</accession>
<evidence type="ECO:0000256" key="1">
    <source>
        <dbReference type="SAM" id="MobiDB-lite"/>
    </source>
</evidence>
<keyword evidence="3" id="KW-1185">Reference proteome</keyword>
<protein>
    <submittedName>
        <fullName evidence="2">Uncharacterized protein</fullName>
    </submittedName>
</protein>
<feature type="region of interest" description="Disordered" evidence="1">
    <location>
        <begin position="341"/>
        <end position="368"/>
    </location>
</feature>
<proteinExistence type="predicted"/>
<gene>
    <name evidence="2" type="ORF">KIPB_000903</name>
</gene>
<dbReference type="EMBL" id="BDIP01000114">
    <property type="protein sequence ID" value="GIQ80152.1"/>
    <property type="molecule type" value="Genomic_DNA"/>
</dbReference>
<dbReference type="AlphaFoldDB" id="A0A9K3CPW9"/>